<dbReference type="SUPFAM" id="SSF55073">
    <property type="entry name" value="Nucleotide cyclase"/>
    <property type="match status" value="1"/>
</dbReference>
<dbReference type="InterPro" id="IPR043128">
    <property type="entry name" value="Rev_trsase/Diguanyl_cyclase"/>
</dbReference>
<evidence type="ECO:0000256" key="1">
    <source>
        <dbReference type="SAM" id="Phobius"/>
    </source>
</evidence>
<keyword evidence="1" id="KW-1133">Transmembrane helix</keyword>
<evidence type="ECO:0000313" key="4">
    <source>
        <dbReference type="Proteomes" id="UP000286773"/>
    </source>
</evidence>
<dbReference type="GO" id="GO:0052621">
    <property type="term" value="F:diguanylate cyclase activity"/>
    <property type="evidence" value="ECO:0007669"/>
    <property type="project" value="TreeGrafter"/>
</dbReference>
<feature type="transmembrane region" description="Helical" evidence="1">
    <location>
        <begin position="88"/>
        <end position="115"/>
    </location>
</feature>
<keyword evidence="1" id="KW-0812">Transmembrane</keyword>
<feature type="transmembrane region" description="Helical" evidence="1">
    <location>
        <begin position="157"/>
        <end position="175"/>
    </location>
</feature>
<feature type="transmembrane region" description="Helical" evidence="1">
    <location>
        <begin position="57"/>
        <end position="76"/>
    </location>
</feature>
<dbReference type="SMART" id="SM00267">
    <property type="entry name" value="GGDEF"/>
    <property type="match status" value="1"/>
</dbReference>
<feature type="transmembrane region" description="Helical" evidence="1">
    <location>
        <begin position="7"/>
        <end position="25"/>
    </location>
</feature>
<evidence type="ECO:0000313" key="3">
    <source>
        <dbReference type="EMBL" id="RSU12135.1"/>
    </source>
</evidence>
<dbReference type="Pfam" id="PF00990">
    <property type="entry name" value="GGDEF"/>
    <property type="match status" value="1"/>
</dbReference>
<dbReference type="PANTHER" id="PTHR45138">
    <property type="entry name" value="REGULATORY COMPONENTS OF SENSORY TRANSDUCTION SYSTEM"/>
    <property type="match status" value="1"/>
</dbReference>
<dbReference type="InterPro" id="IPR050469">
    <property type="entry name" value="Diguanylate_Cyclase"/>
</dbReference>
<sequence length="391" mass="44456">MTTYINSYLINLALIISAFLTLYFISLKDKTANQYFFLQREAFVDQTKFYLTKKQQIWIGFMLGFLCFLISINQISTPNIYPVDVRYLPIYFAVYYCSNITGVITAGTLIALKIIQHFTAGYAPLDIVNNFILTSLLLVVSIVVVKRNYSKVKSTLTFLFYLMTFRLIILFVAYSPLETEGALANTMLYIFTFASIFLITAYIINLGISVSKSVYFFQNTAVYDSLTKVYNRDSFYFFLDHAYSDAIINKGTFSLAIIDIDNFKQINDTYGHNVGDDVLKHVARIFTEPVQGAIFNICRIGGDEFALVLTGEPKANFDSLQKKLSIVNNSPFETAARSIDINLSIGLTHFHSVSARTDNEIAEKIFENADKALYHAKKNGKNRIYETFQTI</sequence>
<dbReference type="OrthoDB" id="9759607at2"/>
<dbReference type="InterPro" id="IPR000160">
    <property type="entry name" value="GGDEF_dom"/>
</dbReference>
<dbReference type="PROSITE" id="PS50887">
    <property type="entry name" value="GGDEF"/>
    <property type="match status" value="1"/>
</dbReference>
<dbReference type="AlphaFoldDB" id="A0A430AVQ6"/>
<accession>A0A430AVQ6</accession>
<dbReference type="CDD" id="cd01949">
    <property type="entry name" value="GGDEF"/>
    <property type="match status" value="1"/>
</dbReference>
<dbReference type="Gene3D" id="3.30.70.270">
    <property type="match status" value="1"/>
</dbReference>
<feature type="domain" description="GGDEF" evidence="2">
    <location>
        <begin position="251"/>
        <end position="389"/>
    </location>
</feature>
<feature type="transmembrane region" description="Helical" evidence="1">
    <location>
        <begin position="127"/>
        <end position="145"/>
    </location>
</feature>
<dbReference type="EMBL" id="NGKC01000006">
    <property type="protein sequence ID" value="RSU12135.1"/>
    <property type="molecule type" value="Genomic_DNA"/>
</dbReference>
<dbReference type="PANTHER" id="PTHR45138:SF9">
    <property type="entry name" value="DIGUANYLATE CYCLASE DGCM-RELATED"/>
    <property type="match status" value="1"/>
</dbReference>
<keyword evidence="4" id="KW-1185">Reference proteome</keyword>
<proteinExistence type="predicted"/>
<evidence type="ECO:0000259" key="2">
    <source>
        <dbReference type="PROSITE" id="PS50887"/>
    </source>
</evidence>
<feature type="transmembrane region" description="Helical" evidence="1">
    <location>
        <begin position="187"/>
        <end position="208"/>
    </location>
</feature>
<gene>
    <name evidence="3" type="ORF">CBF27_06830</name>
</gene>
<dbReference type="InterPro" id="IPR029787">
    <property type="entry name" value="Nucleotide_cyclase"/>
</dbReference>
<reference evidence="3 4" key="1">
    <citation type="submission" date="2017-05" db="EMBL/GenBank/DDBJ databases">
        <title>Vagococcus spp. assemblies.</title>
        <authorList>
            <person name="Gulvik C.A."/>
        </authorList>
    </citation>
    <scope>NUCLEOTIDE SEQUENCE [LARGE SCALE GENOMIC DNA]</scope>
    <source>
        <strain evidence="3 4">LMG 24798</strain>
    </source>
</reference>
<protein>
    <recommendedName>
        <fullName evidence="2">GGDEF domain-containing protein</fullName>
    </recommendedName>
</protein>
<dbReference type="NCBIfam" id="TIGR00254">
    <property type="entry name" value="GGDEF"/>
    <property type="match status" value="1"/>
</dbReference>
<keyword evidence="1" id="KW-0472">Membrane</keyword>
<comment type="caution">
    <text evidence="3">The sequence shown here is derived from an EMBL/GenBank/DDBJ whole genome shotgun (WGS) entry which is preliminary data.</text>
</comment>
<dbReference type="RefSeq" id="WP_126813581.1">
    <property type="nucleotide sequence ID" value="NZ_NGKC01000006.1"/>
</dbReference>
<dbReference type="Proteomes" id="UP000286773">
    <property type="component" value="Unassembled WGS sequence"/>
</dbReference>
<organism evidence="3 4">
    <name type="scientific">Vagococcus acidifermentans</name>
    <dbReference type="NCBI Taxonomy" id="564710"/>
    <lineage>
        <taxon>Bacteria</taxon>
        <taxon>Bacillati</taxon>
        <taxon>Bacillota</taxon>
        <taxon>Bacilli</taxon>
        <taxon>Lactobacillales</taxon>
        <taxon>Enterococcaceae</taxon>
        <taxon>Vagococcus</taxon>
    </lineage>
</organism>
<dbReference type="FunFam" id="3.30.70.270:FF:000001">
    <property type="entry name" value="Diguanylate cyclase domain protein"/>
    <property type="match status" value="1"/>
</dbReference>
<name>A0A430AVQ6_9ENTE</name>